<dbReference type="KEGG" id="dwd:DSCW_08360"/>
<evidence type="ECO:0000256" key="3">
    <source>
        <dbReference type="ARBA" id="ARBA00022553"/>
    </source>
</evidence>
<accession>A0A5K7YZI9</accession>
<keyword evidence="5" id="KW-0547">Nucleotide-binding</keyword>
<organism evidence="12 13">
    <name type="scientific">Desulfosarcina widdelii</name>
    <dbReference type="NCBI Taxonomy" id="947919"/>
    <lineage>
        <taxon>Bacteria</taxon>
        <taxon>Pseudomonadati</taxon>
        <taxon>Thermodesulfobacteriota</taxon>
        <taxon>Desulfobacteria</taxon>
        <taxon>Desulfobacterales</taxon>
        <taxon>Desulfosarcinaceae</taxon>
        <taxon>Desulfosarcina</taxon>
    </lineage>
</organism>
<feature type="domain" description="Histidine kinase" evidence="9">
    <location>
        <begin position="273"/>
        <end position="494"/>
    </location>
</feature>
<dbReference type="EC" id="2.7.13.3" evidence="2"/>
<reference evidence="12 13" key="1">
    <citation type="submission" date="2019-11" db="EMBL/GenBank/DDBJ databases">
        <title>Comparative genomics of hydrocarbon-degrading Desulfosarcina strains.</title>
        <authorList>
            <person name="Watanabe M."/>
            <person name="Kojima H."/>
            <person name="Fukui M."/>
        </authorList>
    </citation>
    <scope>NUCLEOTIDE SEQUENCE [LARGE SCALE GENOMIC DNA]</scope>
    <source>
        <strain evidence="12 13">PP31</strain>
    </source>
</reference>
<dbReference type="SMART" id="SM00388">
    <property type="entry name" value="HisKA"/>
    <property type="match status" value="1"/>
</dbReference>
<dbReference type="InterPro" id="IPR003594">
    <property type="entry name" value="HATPase_dom"/>
</dbReference>
<dbReference type="PROSITE" id="PS50113">
    <property type="entry name" value="PAC"/>
    <property type="match status" value="1"/>
</dbReference>
<evidence type="ECO:0000256" key="5">
    <source>
        <dbReference type="ARBA" id="ARBA00022741"/>
    </source>
</evidence>
<dbReference type="GO" id="GO:0005524">
    <property type="term" value="F:ATP binding"/>
    <property type="evidence" value="ECO:0007669"/>
    <property type="project" value="UniProtKB-KW"/>
</dbReference>
<evidence type="ECO:0000259" key="11">
    <source>
        <dbReference type="PROSITE" id="PS50113"/>
    </source>
</evidence>
<keyword evidence="7" id="KW-0067">ATP-binding</keyword>
<dbReference type="PROSITE" id="PS50109">
    <property type="entry name" value="HIS_KIN"/>
    <property type="match status" value="1"/>
</dbReference>
<dbReference type="InterPro" id="IPR003661">
    <property type="entry name" value="HisK_dim/P_dom"/>
</dbReference>
<dbReference type="InterPro" id="IPR013767">
    <property type="entry name" value="PAS_fold"/>
</dbReference>
<evidence type="ECO:0000259" key="10">
    <source>
        <dbReference type="PROSITE" id="PS50112"/>
    </source>
</evidence>
<evidence type="ECO:0000256" key="8">
    <source>
        <dbReference type="ARBA" id="ARBA00023012"/>
    </source>
</evidence>
<dbReference type="InterPro" id="IPR005467">
    <property type="entry name" value="His_kinase_dom"/>
</dbReference>
<dbReference type="InterPro" id="IPR001610">
    <property type="entry name" value="PAC"/>
</dbReference>
<dbReference type="InterPro" id="IPR004358">
    <property type="entry name" value="Sig_transdc_His_kin-like_C"/>
</dbReference>
<evidence type="ECO:0000256" key="6">
    <source>
        <dbReference type="ARBA" id="ARBA00022777"/>
    </source>
</evidence>
<dbReference type="Pfam" id="PF00989">
    <property type="entry name" value="PAS"/>
    <property type="match status" value="1"/>
</dbReference>
<dbReference type="Proteomes" id="UP000427769">
    <property type="component" value="Chromosome"/>
</dbReference>
<evidence type="ECO:0000256" key="7">
    <source>
        <dbReference type="ARBA" id="ARBA00022840"/>
    </source>
</evidence>
<dbReference type="AlphaFoldDB" id="A0A5K7YZI9"/>
<feature type="domain" description="PAS" evidence="10">
    <location>
        <begin position="137"/>
        <end position="206"/>
    </location>
</feature>
<feature type="domain" description="PAC" evidence="11">
    <location>
        <begin position="85"/>
        <end position="136"/>
    </location>
</feature>
<dbReference type="Pfam" id="PF08447">
    <property type="entry name" value="PAS_3"/>
    <property type="match status" value="1"/>
</dbReference>
<dbReference type="Pfam" id="PF02518">
    <property type="entry name" value="HATPase_c"/>
    <property type="match status" value="1"/>
</dbReference>
<evidence type="ECO:0000256" key="2">
    <source>
        <dbReference type="ARBA" id="ARBA00012438"/>
    </source>
</evidence>
<evidence type="ECO:0000313" key="13">
    <source>
        <dbReference type="Proteomes" id="UP000427769"/>
    </source>
</evidence>
<comment type="catalytic activity">
    <reaction evidence="1">
        <text>ATP + protein L-histidine = ADP + protein N-phospho-L-histidine.</text>
        <dbReference type="EC" id="2.7.13.3"/>
    </reaction>
</comment>
<feature type="domain" description="PAS" evidence="10">
    <location>
        <begin position="13"/>
        <end position="83"/>
    </location>
</feature>
<dbReference type="SUPFAM" id="SSF55785">
    <property type="entry name" value="PYP-like sensor domain (PAS domain)"/>
    <property type="match status" value="2"/>
</dbReference>
<keyword evidence="13" id="KW-1185">Reference proteome</keyword>
<dbReference type="Gene3D" id="3.30.565.10">
    <property type="entry name" value="Histidine kinase-like ATPase, C-terminal domain"/>
    <property type="match status" value="1"/>
</dbReference>
<evidence type="ECO:0000313" key="12">
    <source>
        <dbReference type="EMBL" id="BBO73419.1"/>
    </source>
</evidence>
<dbReference type="RefSeq" id="WP_155302529.1">
    <property type="nucleotide sequence ID" value="NZ_AP021875.1"/>
</dbReference>
<dbReference type="EMBL" id="AP021875">
    <property type="protein sequence ID" value="BBO73419.1"/>
    <property type="molecule type" value="Genomic_DNA"/>
</dbReference>
<dbReference type="InterPro" id="IPR036890">
    <property type="entry name" value="HATPase_C_sf"/>
</dbReference>
<dbReference type="InterPro" id="IPR036097">
    <property type="entry name" value="HisK_dim/P_sf"/>
</dbReference>
<gene>
    <name evidence="12" type="ORF">DSCW_08360</name>
</gene>
<dbReference type="InterPro" id="IPR000014">
    <property type="entry name" value="PAS"/>
</dbReference>
<dbReference type="SMART" id="SM00387">
    <property type="entry name" value="HATPase_c"/>
    <property type="match status" value="1"/>
</dbReference>
<dbReference type="InterPro" id="IPR000700">
    <property type="entry name" value="PAS-assoc_C"/>
</dbReference>
<dbReference type="SUPFAM" id="SSF55874">
    <property type="entry name" value="ATPase domain of HSP90 chaperone/DNA topoisomerase II/histidine kinase"/>
    <property type="match status" value="1"/>
</dbReference>
<dbReference type="PROSITE" id="PS50112">
    <property type="entry name" value="PAS"/>
    <property type="match status" value="2"/>
</dbReference>
<keyword evidence="8" id="KW-0902">Two-component regulatory system</keyword>
<name>A0A5K7YZI9_9BACT</name>
<dbReference type="Gene3D" id="1.10.287.130">
    <property type="match status" value="1"/>
</dbReference>
<dbReference type="InterPro" id="IPR035965">
    <property type="entry name" value="PAS-like_dom_sf"/>
</dbReference>
<dbReference type="PANTHER" id="PTHR43065">
    <property type="entry name" value="SENSOR HISTIDINE KINASE"/>
    <property type="match status" value="1"/>
</dbReference>
<dbReference type="Gene3D" id="3.30.450.20">
    <property type="entry name" value="PAS domain"/>
    <property type="match status" value="2"/>
</dbReference>
<evidence type="ECO:0000256" key="1">
    <source>
        <dbReference type="ARBA" id="ARBA00000085"/>
    </source>
</evidence>
<keyword evidence="3" id="KW-0597">Phosphoprotein</keyword>
<sequence>MKKAAADTAKSNDQENYREMVENLNDVLYTTDRNAVVTYVSPNIVRLSGYTLDEVVGRNFVEFVHPDDLRDRMDQFLRILEGVEEATEYRLVTKTGEIKWAHTSARPIIKNGQVTGVQGILVDITDRKNIEDALRRSEEKYRIVIEHANDAIFVLQDQRIRFMNPSASEILGDTLDNISERSFLEFVHPDDRPMIQDRYKRRMRGEKLSNRICFKMKNTNGDFRDIELNALLIVWEEQPAILCFGKDTTAQRMTEAQLRNSQRMEALGTLAGGIAHNFNNLLMGIHGNASLCQVKLDDPSPIEKHLEKINKLVESGAKLTNQLLHYARGGDFKVSMVNLNTLVEEVSETVAATKKRIRIQPTLSKNIPDVKADKGQIEQVLINLVLNAADAMPDGGDIFIETSCVEGRKINKIASLSDEQTYVQLKVSDCGHGIPKDIQDRIFEPFFTTKGLERGTGLGLSTAYGIVRSHNGEITVESEINKGAIFSVYLPAVAEDVTER</sequence>
<proteinExistence type="predicted"/>
<dbReference type="NCBIfam" id="TIGR00229">
    <property type="entry name" value="sensory_box"/>
    <property type="match status" value="2"/>
</dbReference>
<dbReference type="InterPro" id="IPR013655">
    <property type="entry name" value="PAS_fold_3"/>
</dbReference>
<dbReference type="PANTHER" id="PTHR43065:SF46">
    <property type="entry name" value="C4-DICARBOXYLATE TRANSPORT SENSOR PROTEIN DCTB"/>
    <property type="match status" value="1"/>
</dbReference>
<keyword evidence="6" id="KW-0418">Kinase</keyword>
<dbReference type="OrthoDB" id="5416062at2"/>
<dbReference type="SMART" id="SM00086">
    <property type="entry name" value="PAC"/>
    <property type="match status" value="2"/>
</dbReference>
<evidence type="ECO:0000259" key="9">
    <source>
        <dbReference type="PROSITE" id="PS50109"/>
    </source>
</evidence>
<protein>
    <recommendedName>
        <fullName evidence="2">histidine kinase</fullName>
        <ecNumber evidence="2">2.7.13.3</ecNumber>
    </recommendedName>
</protein>
<dbReference type="PRINTS" id="PR00344">
    <property type="entry name" value="BCTRLSENSOR"/>
</dbReference>
<evidence type="ECO:0000256" key="4">
    <source>
        <dbReference type="ARBA" id="ARBA00022679"/>
    </source>
</evidence>
<dbReference type="GO" id="GO:0006355">
    <property type="term" value="P:regulation of DNA-templated transcription"/>
    <property type="evidence" value="ECO:0007669"/>
    <property type="project" value="InterPro"/>
</dbReference>
<keyword evidence="4" id="KW-0808">Transferase</keyword>
<dbReference type="CDD" id="cd00130">
    <property type="entry name" value="PAS"/>
    <property type="match status" value="2"/>
</dbReference>
<dbReference type="GO" id="GO:0000155">
    <property type="term" value="F:phosphorelay sensor kinase activity"/>
    <property type="evidence" value="ECO:0007669"/>
    <property type="project" value="InterPro"/>
</dbReference>
<dbReference type="SUPFAM" id="SSF47384">
    <property type="entry name" value="Homodimeric domain of signal transducing histidine kinase"/>
    <property type="match status" value="1"/>
</dbReference>
<dbReference type="SMART" id="SM00091">
    <property type="entry name" value="PAS"/>
    <property type="match status" value="2"/>
</dbReference>
<dbReference type="CDD" id="cd00082">
    <property type="entry name" value="HisKA"/>
    <property type="match status" value="1"/>
</dbReference>